<dbReference type="RefSeq" id="WP_197958934.1">
    <property type="nucleotide sequence ID" value="NZ_JACCHP010000004.1"/>
</dbReference>
<dbReference type="Proteomes" id="UP000807370">
    <property type="component" value="Unassembled WGS sequence"/>
</dbReference>
<name>A0ABS0PKT7_9BRAD</name>
<evidence type="ECO:0008006" key="3">
    <source>
        <dbReference type="Google" id="ProtNLM"/>
    </source>
</evidence>
<accession>A0ABS0PKT7</accession>
<sequence>MTPIATIQHQIPGRLRLRISARRGDVSFFQGIVQALSQLPGVDKLDAIPLTGSIIIRHSGPAQPIAAAATEQGLFEIGPEEPKDAPAPSSRRRPYAGLRSTAATGLSGLALFQVARGQLTGNAAENFWNAYGAQRILGRPEIAAGFMLLGLAQVLRGQLLGSASSLFFYSLITRQLGSVDRGATVSDDSGVTLPSVSGDQQTG</sequence>
<keyword evidence="2" id="KW-1185">Reference proteome</keyword>
<dbReference type="EMBL" id="JACCHP010000004">
    <property type="protein sequence ID" value="MBH5397556.1"/>
    <property type="molecule type" value="Genomic_DNA"/>
</dbReference>
<evidence type="ECO:0000313" key="2">
    <source>
        <dbReference type="Proteomes" id="UP000807370"/>
    </source>
</evidence>
<comment type="caution">
    <text evidence="1">The sequence shown here is derived from an EMBL/GenBank/DDBJ whole genome shotgun (WGS) entry which is preliminary data.</text>
</comment>
<proteinExistence type="predicted"/>
<gene>
    <name evidence="1" type="ORF">HZZ13_07080</name>
</gene>
<dbReference type="Pfam" id="PF19991">
    <property type="entry name" value="HMA_2"/>
    <property type="match status" value="1"/>
</dbReference>
<evidence type="ECO:0000313" key="1">
    <source>
        <dbReference type="EMBL" id="MBH5397556.1"/>
    </source>
</evidence>
<organism evidence="1 2">
    <name type="scientific">Bradyrhizobium agreste</name>
    <dbReference type="NCBI Taxonomy" id="2751811"/>
    <lineage>
        <taxon>Bacteria</taxon>
        <taxon>Pseudomonadati</taxon>
        <taxon>Pseudomonadota</taxon>
        <taxon>Alphaproteobacteria</taxon>
        <taxon>Hyphomicrobiales</taxon>
        <taxon>Nitrobacteraceae</taxon>
        <taxon>Bradyrhizobium</taxon>
    </lineage>
</organism>
<reference evidence="1 2" key="1">
    <citation type="submission" date="2020-07" db="EMBL/GenBank/DDBJ databases">
        <title>Bradyrhizobium diversity isolated from nodules of indigenous legumes of Western Australia.</title>
        <authorList>
            <person name="Klepa M.S."/>
        </authorList>
    </citation>
    <scope>NUCLEOTIDE SEQUENCE [LARGE SCALE GENOMIC DNA]</scope>
    <source>
        <strain evidence="1 2">CNPSo 4010</strain>
    </source>
</reference>
<protein>
    <recommendedName>
        <fullName evidence="3">HMA domain-containing protein</fullName>
    </recommendedName>
</protein>